<dbReference type="SUPFAM" id="SSF46785">
    <property type="entry name" value="Winged helix' DNA-binding domain"/>
    <property type="match status" value="1"/>
</dbReference>
<dbReference type="SUPFAM" id="SSF53850">
    <property type="entry name" value="Periplasmic binding protein-like II"/>
    <property type="match status" value="1"/>
</dbReference>
<dbReference type="AlphaFoldDB" id="A0A366WS68"/>
<dbReference type="CDD" id="cd08422">
    <property type="entry name" value="PBP2_CrgA_like"/>
    <property type="match status" value="1"/>
</dbReference>
<keyword evidence="4" id="KW-0804">Transcription</keyword>
<dbReference type="PROSITE" id="PS50931">
    <property type="entry name" value="HTH_LYSR"/>
    <property type="match status" value="1"/>
</dbReference>
<dbReference type="PANTHER" id="PTHR30537:SF5">
    <property type="entry name" value="HTH-TYPE TRANSCRIPTIONAL ACTIVATOR TTDR-RELATED"/>
    <property type="match status" value="1"/>
</dbReference>
<reference evidence="6 7" key="1">
    <citation type="submission" date="2018-07" db="EMBL/GenBank/DDBJ databases">
        <title>Modular assembly of carbohydrate-degrading microbial communities in the ocean.</title>
        <authorList>
            <person name="Enke T.N."/>
            <person name="Datta M.S."/>
            <person name="Schwartzman J.A."/>
            <person name="Cermak N."/>
            <person name="Schmitz D.A."/>
            <person name="Barrere J."/>
            <person name="Cordero O.X."/>
        </authorList>
    </citation>
    <scope>NUCLEOTIDE SEQUENCE [LARGE SCALE GENOMIC DNA]</scope>
    <source>
        <strain evidence="6 7">C3M10</strain>
    </source>
</reference>
<dbReference type="OrthoDB" id="9813056at2"/>
<dbReference type="InterPro" id="IPR000847">
    <property type="entry name" value="LysR_HTH_N"/>
</dbReference>
<protein>
    <submittedName>
        <fullName evidence="6">LysR family transcriptional regulator</fullName>
    </submittedName>
</protein>
<dbReference type="InterPro" id="IPR058163">
    <property type="entry name" value="LysR-type_TF_proteobact-type"/>
</dbReference>
<name>A0A366WS68_9RHOB</name>
<dbReference type="InterPro" id="IPR036390">
    <property type="entry name" value="WH_DNA-bd_sf"/>
</dbReference>
<evidence type="ECO:0000313" key="6">
    <source>
        <dbReference type="EMBL" id="RBW51641.1"/>
    </source>
</evidence>
<gene>
    <name evidence="6" type="ORF">DS909_18825</name>
</gene>
<feature type="domain" description="HTH lysR-type" evidence="5">
    <location>
        <begin position="23"/>
        <end position="73"/>
    </location>
</feature>
<dbReference type="GO" id="GO:0003677">
    <property type="term" value="F:DNA binding"/>
    <property type="evidence" value="ECO:0007669"/>
    <property type="project" value="UniProtKB-KW"/>
</dbReference>
<dbReference type="FunFam" id="1.10.10.10:FF:000001">
    <property type="entry name" value="LysR family transcriptional regulator"/>
    <property type="match status" value="1"/>
</dbReference>
<dbReference type="Pfam" id="PF00126">
    <property type="entry name" value="HTH_1"/>
    <property type="match status" value="1"/>
</dbReference>
<evidence type="ECO:0000256" key="1">
    <source>
        <dbReference type="ARBA" id="ARBA00009437"/>
    </source>
</evidence>
<evidence type="ECO:0000313" key="7">
    <source>
        <dbReference type="Proteomes" id="UP000252706"/>
    </source>
</evidence>
<dbReference type="Pfam" id="PF03466">
    <property type="entry name" value="LysR_substrate"/>
    <property type="match status" value="1"/>
</dbReference>
<sequence length="314" mass="35334">MRLELHKFQKVYNVVDRISRIGVFVAVVQEQSFVAAASKLGITSSAVSKQIQNLEMDLRVKLLNRTTRNVSVTEEGAIYFDRAKRALDDLQEAQDEIYELKSRLRGSLKISLPLSLGIKYLSGCVAEFAATYPDVALDVSFNDRYVDPVNDGYDLVVRIGSLQDTSLIARRLASCPFMLSASAQYLEQNGTPNAPKDLKHHNMLAYTGNTGVHEWRYKDAEQKVGQVSLSGTLRSDSGDMLCRAAIEGVGIAILPAFYVAEHLNADRLQSLLPTYLTWPERDIHVVFRPNRYQSRRLRVFVDHLVAGCKRLPWE</sequence>
<dbReference type="EMBL" id="QOCE01000045">
    <property type="protein sequence ID" value="RBW51641.1"/>
    <property type="molecule type" value="Genomic_DNA"/>
</dbReference>
<evidence type="ECO:0000256" key="3">
    <source>
        <dbReference type="ARBA" id="ARBA00023125"/>
    </source>
</evidence>
<evidence type="ECO:0000256" key="4">
    <source>
        <dbReference type="ARBA" id="ARBA00023163"/>
    </source>
</evidence>
<accession>A0A366WS68</accession>
<dbReference type="InterPro" id="IPR005119">
    <property type="entry name" value="LysR_subst-bd"/>
</dbReference>
<dbReference type="Gene3D" id="3.40.190.290">
    <property type="match status" value="1"/>
</dbReference>
<dbReference type="InterPro" id="IPR036388">
    <property type="entry name" value="WH-like_DNA-bd_sf"/>
</dbReference>
<dbReference type="RefSeq" id="WP_113824994.1">
    <property type="nucleotide sequence ID" value="NZ_QOCE01000045.1"/>
</dbReference>
<dbReference type="GO" id="GO:0003700">
    <property type="term" value="F:DNA-binding transcription factor activity"/>
    <property type="evidence" value="ECO:0007669"/>
    <property type="project" value="InterPro"/>
</dbReference>
<keyword evidence="3" id="KW-0238">DNA-binding</keyword>
<dbReference type="PANTHER" id="PTHR30537">
    <property type="entry name" value="HTH-TYPE TRANSCRIPTIONAL REGULATOR"/>
    <property type="match status" value="1"/>
</dbReference>
<evidence type="ECO:0000259" key="5">
    <source>
        <dbReference type="PROSITE" id="PS50931"/>
    </source>
</evidence>
<organism evidence="6 7">
    <name type="scientific">Phaeobacter gallaeciensis</name>
    <dbReference type="NCBI Taxonomy" id="60890"/>
    <lineage>
        <taxon>Bacteria</taxon>
        <taxon>Pseudomonadati</taxon>
        <taxon>Pseudomonadota</taxon>
        <taxon>Alphaproteobacteria</taxon>
        <taxon>Rhodobacterales</taxon>
        <taxon>Roseobacteraceae</taxon>
        <taxon>Phaeobacter</taxon>
    </lineage>
</organism>
<comment type="similarity">
    <text evidence="1">Belongs to the LysR transcriptional regulatory family.</text>
</comment>
<dbReference type="Proteomes" id="UP000252706">
    <property type="component" value="Unassembled WGS sequence"/>
</dbReference>
<dbReference type="Gene3D" id="1.10.10.10">
    <property type="entry name" value="Winged helix-like DNA-binding domain superfamily/Winged helix DNA-binding domain"/>
    <property type="match status" value="1"/>
</dbReference>
<keyword evidence="2" id="KW-0805">Transcription regulation</keyword>
<evidence type="ECO:0000256" key="2">
    <source>
        <dbReference type="ARBA" id="ARBA00023015"/>
    </source>
</evidence>
<proteinExistence type="inferred from homology"/>
<comment type="caution">
    <text evidence="6">The sequence shown here is derived from an EMBL/GenBank/DDBJ whole genome shotgun (WGS) entry which is preliminary data.</text>
</comment>